<gene>
    <name evidence="2" type="ORF">CCHR01_19075</name>
</gene>
<keyword evidence="3" id="KW-1185">Reference proteome</keyword>
<feature type="transmembrane region" description="Helical" evidence="1">
    <location>
        <begin position="120"/>
        <end position="138"/>
    </location>
</feature>
<keyword evidence="1" id="KW-0472">Membrane</keyword>
<comment type="caution">
    <text evidence="2">The sequence shown here is derived from an EMBL/GenBank/DDBJ whole genome shotgun (WGS) entry which is preliminary data.</text>
</comment>
<keyword evidence="1" id="KW-0812">Transmembrane</keyword>
<dbReference type="Proteomes" id="UP001243330">
    <property type="component" value="Unassembled WGS sequence"/>
</dbReference>
<keyword evidence="1" id="KW-1133">Transmembrane helix</keyword>
<dbReference type="EMBL" id="JAQOWY010000859">
    <property type="protein sequence ID" value="KAK1838298.1"/>
    <property type="molecule type" value="Genomic_DNA"/>
</dbReference>
<feature type="transmembrane region" description="Helical" evidence="1">
    <location>
        <begin position="53"/>
        <end position="75"/>
    </location>
</feature>
<reference evidence="2" key="1">
    <citation type="submission" date="2023-01" db="EMBL/GenBank/DDBJ databases">
        <title>Colletotrichum chrysophilum M932 genome sequence.</title>
        <authorList>
            <person name="Baroncelli R."/>
        </authorList>
    </citation>
    <scope>NUCLEOTIDE SEQUENCE</scope>
    <source>
        <strain evidence="2">M932</strain>
    </source>
</reference>
<name>A0AAD8ZYW8_9PEZI</name>
<dbReference type="AlphaFoldDB" id="A0AAD8ZYW8"/>
<evidence type="ECO:0000313" key="2">
    <source>
        <dbReference type="EMBL" id="KAK1838298.1"/>
    </source>
</evidence>
<evidence type="ECO:0000256" key="1">
    <source>
        <dbReference type="SAM" id="Phobius"/>
    </source>
</evidence>
<proteinExistence type="predicted"/>
<sequence length="172" mass="18840">MLSLPNTHDTLALSRSLARLGSSTWLCALIFATGRWVLFGQTETTTAALGKSMVPWISVWLVATSLTTVFFEASYALSIAEEERRSKMGTATDSSAWASLLCMKHAGICLIFAVETEPYPPYFLGILITLPLTLSIFLEPSSKYAIGFGGSNESWLRVLPKAEHRSIDRDSS</sequence>
<accession>A0AAD8ZYW8</accession>
<evidence type="ECO:0000313" key="3">
    <source>
        <dbReference type="Proteomes" id="UP001243330"/>
    </source>
</evidence>
<protein>
    <submittedName>
        <fullName evidence="2">Uncharacterized protein</fullName>
    </submittedName>
</protein>
<organism evidence="2 3">
    <name type="scientific">Colletotrichum chrysophilum</name>
    <dbReference type="NCBI Taxonomy" id="1836956"/>
    <lineage>
        <taxon>Eukaryota</taxon>
        <taxon>Fungi</taxon>
        <taxon>Dikarya</taxon>
        <taxon>Ascomycota</taxon>
        <taxon>Pezizomycotina</taxon>
        <taxon>Sordariomycetes</taxon>
        <taxon>Hypocreomycetidae</taxon>
        <taxon>Glomerellales</taxon>
        <taxon>Glomerellaceae</taxon>
        <taxon>Colletotrichum</taxon>
        <taxon>Colletotrichum gloeosporioides species complex</taxon>
    </lineage>
</organism>
<feature type="transmembrane region" description="Helical" evidence="1">
    <location>
        <begin position="96"/>
        <end position="114"/>
    </location>
</feature>
<feature type="transmembrane region" description="Helical" evidence="1">
    <location>
        <begin position="20"/>
        <end position="38"/>
    </location>
</feature>